<comment type="caution">
    <text evidence="2">The sequence shown here is derived from an EMBL/GenBank/DDBJ whole genome shotgun (WGS) entry which is preliminary data.</text>
</comment>
<accession>A0A090M9J5</accession>
<dbReference type="InterPro" id="IPR037401">
    <property type="entry name" value="SnoaL-like"/>
</dbReference>
<dbReference type="Gene3D" id="3.10.450.50">
    <property type="match status" value="1"/>
</dbReference>
<sequence length="231" mass="25820">MVFGLHLGVTCVHGSLLLGHIKVVFLLDSQKNFSPSQSTTIICPVSPQAHKAAYIPLVLAESSTTYSLLPFKHKHSAAMSNAAVLADVERIWKEQLTDQPKQTPEQIKAAKALIELFEATFNYHDYDVTRRLVAKDYIQHNVTVGTGQDSILEFAARECADPATRPLFGYKRILVDGQYVVVHLLVKMRNGMGDLKVIEIFRYEDGVFTEHWDSMAPIPPLSEHKNSNGVF</sequence>
<dbReference type="Pfam" id="PF12680">
    <property type="entry name" value="SnoaL_2"/>
    <property type="match status" value="1"/>
</dbReference>
<evidence type="ECO:0000259" key="1">
    <source>
        <dbReference type="Pfam" id="PF12680"/>
    </source>
</evidence>
<organism evidence="2">
    <name type="scientific">Fusarium acuminatum CS5907</name>
    <dbReference type="NCBI Taxonomy" id="1318461"/>
    <lineage>
        <taxon>Eukaryota</taxon>
        <taxon>Fungi</taxon>
        <taxon>Dikarya</taxon>
        <taxon>Ascomycota</taxon>
        <taxon>Pezizomycotina</taxon>
        <taxon>Sordariomycetes</taxon>
        <taxon>Hypocreomycetidae</taxon>
        <taxon>Hypocreales</taxon>
        <taxon>Nectriaceae</taxon>
        <taxon>Fusarium</taxon>
        <taxon>Fusarium tricinctum species complex</taxon>
    </lineage>
</organism>
<protein>
    <submittedName>
        <fullName evidence="2">WGS project CBMG000000000 data, contig CS5907-c002375</fullName>
    </submittedName>
</protein>
<feature type="domain" description="SnoaL-like" evidence="1">
    <location>
        <begin position="116"/>
        <end position="211"/>
    </location>
</feature>
<reference evidence="2" key="1">
    <citation type="submission" date="2013-05" db="EMBL/GenBank/DDBJ databases">
        <title>Draft genome sequences of six wheat associated Fusarium spp. isolates.</title>
        <authorList>
            <person name="Moolhuijzen P.M."/>
            <person name="Manners J.M."/>
            <person name="Wilcox S."/>
            <person name="Bellgard M.I."/>
            <person name="Gardiner D.M."/>
        </authorList>
    </citation>
    <scope>NUCLEOTIDE SEQUENCE</scope>
    <source>
        <strain evidence="2">CS5907</strain>
    </source>
</reference>
<proteinExistence type="predicted"/>
<dbReference type="SUPFAM" id="SSF54427">
    <property type="entry name" value="NTF2-like"/>
    <property type="match status" value="1"/>
</dbReference>
<dbReference type="InterPro" id="IPR032710">
    <property type="entry name" value="NTF2-like_dom_sf"/>
</dbReference>
<evidence type="ECO:0000313" key="2">
    <source>
        <dbReference type="EMBL" id="CEG03788.1"/>
    </source>
</evidence>
<dbReference type="EMBL" id="CBMG010002364">
    <property type="protein sequence ID" value="CEG03788.1"/>
    <property type="molecule type" value="Genomic_DNA"/>
</dbReference>
<name>A0A090M9J5_9HYPO</name>
<gene>
    <name evidence="2" type="ORF">BN851_0110400</name>
</gene>
<dbReference type="AlphaFoldDB" id="A0A090M9J5"/>